<dbReference type="SUPFAM" id="SSF56176">
    <property type="entry name" value="FAD-binding/transporter-associated domain-like"/>
    <property type="match status" value="1"/>
</dbReference>
<dbReference type="Proteomes" id="UP001147653">
    <property type="component" value="Unassembled WGS sequence"/>
</dbReference>
<dbReference type="InterPro" id="IPR016166">
    <property type="entry name" value="FAD-bd_PCMH"/>
</dbReference>
<dbReference type="InterPro" id="IPR016169">
    <property type="entry name" value="FAD-bd_PCMH_sub2"/>
</dbReference>
<feature type="domain" description="FAD-binding PCMH-type" evidence="2">
    <location>
        <begin position="9"/>
        <end position="167"/>
    </location>
</feature>
<reference evidence="3" key="1">
    <citation type="submission" date="2022-10" db="EMBL/GenBank/DDBJ databases">
        <title>The WGS of Solirubrobacter phytolaccae KCTC 29190.</title>
        <authorList>
            <person name="Jiang Z."/>
        </authorList>
    </citation>
    <scope>NUCLEOTIDE SEQUENCE</scope>
    <source>
        <strain evidence="3">KCTC 29190</strain>
    </source>
</reference>
<name>A0A9X3NC76_9ACTN</name>
<dbReference type="InterPro" id="IPR010031">
    <property type="entry name" value="FAD_lactone_oxidase-like"/>
</dbReference>
<dbReference type="GO" id="GO:0071949">
    <property type="term" value="F:FAD binding"/>
    <property type="evidence" value="ECO:0007669"/>
    <property type="project" value="InterPro"/>
</dbReference>
<evidence type="ECO:0000313" key="4">
    <source>
        <dbReference type="Proteomes" id="UP001147653"/>
    </source>
</evidence>
<sequence>MRTNWAGNHAYRAARLHRPTTLDELRAVVAAAPSLRALGSRHAFTAIADAGEQVVLDGLPADVMLDGDTVSFNAGLTYGELAEHLEGRAALHNLASLPHISVAGAIGTGTHGSGTGNLATAVRALELVTSDGEVVTARRGDPDFDGMVVHLGRLGVLTRLTLDTEPPFAVAQRVFEGLSWEALSEHFDALFSAAYSVSVFTRWKDVDMVWLKGRDALPETLYDATPATVERHPIIELDPVNCTAQLGRPGPWWDRLPHFRMGFTPSHGAEVQAEYLIPREHAVAAIQALRALTLPHLLVSEIRTIAADALWMSPAYGRDSVGLHFTLERVPVDGVLRAIEAALAPFDPRPHPGKLHLKPGTYERADDFETLAARLDPRGAFVAQA</sequence>
<dbReference type="InterPro" id="IPR016167">
    <property type="entry name" value="FAD-bd_PCMH_sub1"/>
</dbReference>
<dbReference type="Gene3D" id="1.10.45.10">
    <property type="entry name" value="Vanillyl-alcohol Oxidase, Chain A, domain 4"/>
    <property type="match status" value="1"/>
</dbReference>
<keyword evidence="1" id="KW-0560">Oxidoreductase</keyword>
<evidence type="ECO:0000313" key="3">
    <source>
        <dbReference type="EMBL" id="MDA0182092.1"/>
    </source>
</evidence>
<dbReference type="EMBL" id="JAPDDP010000030">
    <property type="protein sequence ID" value="MDA0182092.1"/>
    <property type="molecule type" value="Genomic_DNA"/>
</dbReference>
<dbReference type="GO" id="GO:0003885">
    <property type="term" value="F:D-arabinono-1,4-lactone oxidase activity"/>
    <property type="evidence" value="ECO:0007669"/>
    <property type="project" value="InterPro"/>
</dbReference>
<dbReference type="Pfam" id="PF04030">
    <property type="entry name" value="ALO"/>
    <property type="match status" value="1"/>
</dbReference>
<evidence type="ECO:0000256" key="1">
    <source>
        <dbReference type="ARBA" id="ARBA00023002"/>
    </source>
</evidence>
<dbReference type="InterPro" id="IPR036318">
    <property type="entry name" value="FAD-bd_PCMH-like_sf"/>
</dbReference>
<dbReference type="PROSITE" id="PS51387">
    <property type="entry name" value="FAD_PCMH"/>
    <property type="match status" value="1"/>
</dbReference>
<dbReference type="GO" id="GO:0016020">
    <property type="term" value="C:membrane"/>
    <property type="evidence" value="ECO:0007669"/>
    <property type="project" value="InterPro"/>
</dbReference>
<dbReference type="AlphaFoldDB" id="A0A9X3NC76"/>
<dbReference type="Gene3D" id="3.30.70.2530">
    <property type="match status" value="1"/>
</dbReference>
<dbReference type="Pfam" id="PF01565">
    <property type="entry name" value="FAD_binding_4"/>
    <property type="match status" value="1"/>
</dbReference>
<dbReference type="Gene3D" id="3.30.70.2520">
    <property type="match status" value="1"/>
</dbReference>
<dbReference type="RefSeq" id="WP_270026451.1">
    <property type="nucleotide sequence ID" value="NZ_JAPDDP010000030.1"/>
</dbReference>
<dbReference type="Gene3D" id="3.30.465.10">
    <property type="match status" value="1"/>
</dbReference>
<comment type="caution">
    <text evidence="3">The sequence shown here is derived from an EMBL/GenBank/DDBJ whole genome shotgun (WGS) entry which is preliminary data.</text>
</comment>
<dbReference type="GO" id="GO:0080049">
    <property type="term" value="F:L-gulono-1,4-lactone dehydrogenase activity"/>
    <property type="evidence" value="ECO:0007669"/>
    <property type="project" value="TreeGrafter"/>
</dbReference>
<protein>
    <submittedName>
        <fullName evidence="3">FAD-binding protein</fullName>
    </submittedName>
</protein>
<dbReference type="PANTHER" id="PTHR43762:SF1">
    <property type="entry name" value="D-ARABINONO-1,4-LACTONE OXIDASE"/>
    <property type="match status" value="1"/>
</dbReference>
<proteinExistence type="predicted"/>
<dbReference type="InterPro" id="IPR006094">
    <property type="entry name" value="Oxid_FAD_bind_N"/>
</dbReference>
<organism evidence="3 4">
    <name type="scientific">Solirubrobacter phytolaccae</name>
    <dbReference type="NCBI Taxonomy" id="1404360"/>
    <lineage>
        <taxon>Bacteria</taxon>
        <taxon>Bacillati</taxon>
        <taxon>Actinomycetota</taxon>
        <taxon>Thermoleophilia</taxon>
        <taxon>Solirubrobacterales</taxon>
        <taxon>Solirubrobacteraceae</taxon>
        <taxon>Solirubrobacter</taxon>
    </lineage>
</organism>
<accession>A0A9X3NC76</accession>
<dbReference type="InterPro" id="IPR016171">
    <property type="entry name" value="Vanillyl_alc_oxidase_C-sub2"/>
</dbReference>
<dbReference type="Gene3D" id="3.30.43.10">
    <property type="entry name" value="Uridine Diphospho-n-acetylenolpyruvylglucosamine Reductase, domain 2"/>
    <property type="match status" value="1"/>
</dbReference>
<dbReference type="InterPro" id="IPR007173">
    <property type="entry name" value="ALO_C"/>
</dbReference>
<keyword evidence="4" id="KW-1185">Reference proteome</keyword>
<evidence type="ECO:0000259" key="2">
    <source>
        <dbReference type="PROSITE" id="PS51387"/>
    </source>
</evidence>
<dbReference type="PANTHER" id="PTHR43762">
    <property type="entry name" value="L-GULONOLACTONE OXIDASE"/>
    <property type="match status" value="1"/>
</dbReference>
<gene>
    <name evidence="3" type="ORF">OJ997_17435</name>
</gene>